<dbReference type="GO" id="GO:0006418">
    <property type="term" value="P:tRNA aminoacylation for protein translation"/>
    <property type="evidence" value="ECO:0007669"/>
    <property type="project" value="InterPro"/>
</dbReference>
<dbReference type="Gene3D" id="1.10.730.10">
    <property type="entry name" value="Isoleucyl-tRNA Synthetase, Domain 1"/>
    <property type="match status" value="1"/>
</dbReference>
<dbReference type="GO" id="GO:0004812">
    <property type="term" value="F:aminoacyl-tRNA ligase activity"/>
    <property type="evidence" value="ECO:0007669"/>
    <property type="project" value="InterPro"/>
</dbReference>
<feature type="region of interest" description="Disordered" evidence="1">
    <location>
        <begin position="583"/>
        <end position="606"/>
    </location>
</feature>
<proteinExistence type="predicted"/>
<dbReference type="InterPro" id="IPR009080">
    <property type="entry name" value="tRNAsynth_Ia_anticodon-bd"/>
</dbReference>
<name>A0A9P6FFJ4_9FUNG</name>
<feature type="region of interest" description="Disordered" evidence="1">
    <location>
        <begin position="361"/>
        <end position="390"/>
    </location>
</feature>
<dbReference type="GO" id="GO:0005524">
    <property type="term" value="F:ATP binding"/>
    <property type="evidence" value="ECO:0007669"/>
    <property type="project" value="InterPro"/>
</dbReference>
<dbReference type="EMBL" id="JAAAXW010000023">
    <property type="protein sequence ID" value="KAF9548981.1"/>
    <property type="molecule type" value="Genomic_DNA"/>
</dbReference>
<accession>A0A9P6FFJ4</accession>
<reference evidence="2" key="1">
    <citation type="journal article" date="2020" name="Fungal Divers.">
        <title>Resolving the Mortierellaceae phylogeny through synthesis of multi-gene phylogenetics and phylogenomics.</title>
        <authorList>
            <person name="Vandepol N."/>
            <person name="Liber J."/>
            <person name="Desiro A."/>
            <person name="Na H."/>
            <person name="Kennedy M."/>
            <person name="Barry K."/>
            <person name="Grigoriev I.V."/>
            <person name="Miller A.N."/>
            <person name="O'Donnell K."/>
            <person name="Stajich J.E."/>
            <person name="Bonito G."/>
        </authorList>
    </citation>
    <scope>NUCLEOTIDE SEQUENCE</scope>
    <source>
        <strain evidence="2">NRRL 2591</strain>
    </source>
</reference>
<organism evidence="2 3">
    <name type="scientific">Mortierella hygrophila</name>
    <dbReference type="NCBI Taxonomy" id="979708"/>
    <lineage>
        <taxon>Eukaryota</taxon>
        <taxon>Fungi</taxon>
        <taxon>Fungi incertae sedis</taxon>
        <taxon>Mucoromycota</taxon>
        <taxon>Mortierellomycotina</taxon>
        <taxon>Mortierellomycetes</taxon>
        <taxon>Mortierellales</taxon>
        <taxon>Mortierellaceae</taxon>
        <taxon>Mortierella</taxon>
    </lineage>
</organism>
<dbReference type="Proteomes" id="UP000723463">
    <property type="component" value="Unassembled WGS sequence"/>
</dbReference>
<evidence type="ECO:0000256" key="1">
    <source>
        <dbReference type="SAM" id="MobiDB-lite"/>
    </source>
</evidence>
<keyword evidence="3" id="KW-1185">Reference proteome</keyword>
<protein>
    <submittedName>
        <fullName evidence="2">Arginyl-tRNA synthetase</fullName>
    </submittedName>
</protein>
<evidence type="ECO:0000313" key="2">
    <source>
        <dbReference type="EMBL" id="KAF9548981.1"/>
    </source>
</evidence>
<evidence type="ECO:0000313" key="3">
    <source>
        <dbReference type="Proteomes" id="UP000723463"/>
    </source>
</evidence>
<dbReference type="AlphaFoldDB" id="A0A9P6FFJ4"/>
<sequence>MAESTLVSFRRAIATHLTGILGQSIESLLPLVQQNTSHRKASHSVFSVVIKRLQQLQSRSSGGGTTAVLDEQIWERCCTELSADTREYIVRVWRTKDMLLFDPQPLQLIQKAVGAIVERAGARERVGAEEEEEEEEEVLLLGKRAREELSSGGKKAVGVIVDGMKTLQDESAFSSLRRTVLTGFVARFLLSESNGASSVKVLADLGRDEFLQDLDVESPTLSDIINDSGDGFLETIKHALWTEPEIKAQWSNTEDGAWVVDMSAQKLGQVKVFSSSRTGLTSNEKAKEMGDPTVVVETLLRMARRFARYDGGGGGGDDEGEMRYIWVIPDGRRLFAEQVLFLARIIFPGVGRRLQSDGEVDCSISEDEPERKKRAGATAAESDVVKDSRSSAKTKSWADSVEVVYYGPAMGVDLPKDSSLFTAATSNGGGEMSEVIDYTNVKMREVVEQNRGGGGVGGYSGAYGNDGYDADDGDDEGDGAEVLDEAELTRMSNILSRSAVVVSCCGGKRARKLNISMSRILDGKGNSGVFLQYVLSRLYGIERKSKARLNASADLAHISSYTESLDLALLLAEYPEILSGIHESLDPDGGSGEQGVEGEGDGGGGCRGEVVGVLGGQEGL</sequence>
<dbReference type="SUPFAM" id="SSF47323">
    <property type="entry name" value="Anticodon-binding domain of a subclass of class I aminoacyl-tRNA synthetases"/>
    <property type="match status" value="1"/>
</dbReference>
<gene>
    <name evidence="2" type="primary">RARS2_4</name>
    <name evidence="2" type="ORF">EC957_004971</name>
</gene>
<feature type="compositionally biased region" description="Gly residues" evidence="1">
    <location>
        <begin position="589"/>
        <end position="606"/>
    </location>
</feature>
<comment type="caution">
    <text evidence="2">The sequence shown here is derived from an EMBL/GenBank/DDBJ whole genome shotgun (WGS) entry which is preliminary data.</text>
</comment>